<evidence type="ECO:0000313" key="13">
    <source>
        <dbReference type="Proteomes" id="UP001589568"/>
    </source>
</evidence>
<evidence type="ECO:0000259" key="11">
    <source>
        <dbReference type="Pfam" id="PF00487"/>
    </source>
</evidence>
<evidence type="ECO:0000256" key="4">
    <source>
        <dbReference type="ARBA" id="ARBA00022832"/>
    </source>
</evidence>
<evidence type="ECO:0000256" key="1">
    <source>
        <dbReference type="ARBA" id="ARBA00004141"/>
    </source>
</evidence>
<evidence type="ECO:0000256" key="3">
    <source>
        <dbReference type="ARBA" id="ARBA00022692"/>
    </source>
</evidence>
<evidence type="ECO:0000313" key="12">
    <source>
        <dbReference type="EMBL" id="MFB9471738.1"/>
    </source>
</evidence>
<keyword evidence="13" id="KW-1185">Reference proteome</keyword>
<name>A0ABV5NN62_9ACTN</name>
<dbReference type="RefSeq" id="WP_379483588.1">
    <property type="nucleotide sequence ID" value="NZ_JBHMCF010000014.1"/>
</dbReference>
<comment type="similarity">
    <text evidence="2">Belongs to the fatty acid desaturase type 2 family.</text>
</comment>
<dbReference type="PRINTS" id="PR00075">
    <property type="entry name" value="FACDDSATRASE"/>
</dbReference>
<comment type="subcellular location">
    <subcellularLocation>
        <location evidence="1">Membrane</location>
        <topology evidence="1">Multi-pass membrane protein</topology>
    </subcellularLocation>
</comment>
<dbReference type="EMBL" id="JBHMCF010000014">
    <property type="protein sequence ID" value="MFB9471738.1"/>
    <property type="molecule type" value="Genomic_DNA"/>
</dbReference>
<gene>
    <name evidence="12" type="ORF">ACFFR3_19630</name>
</gene>
<evidence type="ECO:0000256" key="10">
    <source>
        <dbReference type="SAM" id="Phobius"/>
    </source>
</evidence>
<keyword evidence="3 10" id="KW-0812">Transmembrane</keyword>
<feature type="transmembrane region" description="Helical" evidence="10">
    <location>
        <begin position="30"/>
        <end position="54"/>
    </location>
</feature>
<evidence type="ECO:0000256" key="8">
    <source>
        <dbReference type="ARBA" id="ARBA00023098"/>
    </source>
</evidence>
<accession>A0ABV5NN62</accession>
<feature type="domain" description="Fatty acid desaturase" evidence="11">
    <location>
        <begin position="60"/>
        <end position="276"/>
    </location>
</feature>
<evidence type="ECO:0000256" key="7">
    <source>
        <dbReference type="ARBA" id="ARBA00023004"/>
    </source>
</evidence>
<dbReference type="Proteomes" id="UP001589568">
    <property type="component" value="Unassembled WGS sequence"/>
</dbReference>
<dbReference type="PANTHER" id="PTHR11351:SF3">
    <property type="entry name" value="BLL4393 PROTEIN"/>
    <property type="match status" value="1"/>
</dbReference>
<reference evidence="12 13" key="1">
    <citation type="submission" date="2024-09" db="EMBL/GenBank/DDBJ databases">
        <authorList>
            <person name="Sun Q."/>
            <person name="Mori K."/>
        </authorList>
    </citation>
    <scope>NUCLEOTIDE SEQUENCE [LARGE SCALE GENOMIC DNA]</scope>
    <source>
        <strain evidence="12 13">JCM 3324</strain>
    </source>
</reference>
<feature type="transmembrane region" description="Helical" evidence="10">
    <location>
        <begin position="60"/>
        <end position="80"/>
    </location>
</feature>
<feature type="transmembrane region" description="Helical" evidence="10">
    <location>
        <begin position="92"/>
        <end position="114"/>
    </location>
</feature>
<dbReference type="InterPro" id="IPR005804">
    <property type="entry name" value="FA_desaturase_dom"/>
</dbReference>
<dbReference type="Pfam" id="PF00487">
    <property type="entry name" value="FA_desaturase"/>
    <property type="match status" value="1"/>
</dbReference>
<keyword evidence="8" id="KW-0443">Lipid metabolism</keyword>
<evidence type="ECO:0000256" key="9">
    <source>
        <dbReference type="ARBA" id="ARBA00023136"/>
    </source>
</evidence>
<comment type="caution">
    <text evidence="12">The sequence shown here is derived from an EMBL/GenBank/DDBJ whole genome shotgun (WGS) entry which is preliminary data.</text>
</comment>
<protein>
    <submittedName>
        <fullName evidence="12">Acyl-CoA desaturase</fullName>
    </submittedName>
</protein>
<dbReference type="PANTHER" id="PTHR11351">
    <property type="entry name" value="ACYL-COA DESATURASE"/>
    <property type="match status" value="1"/>
</dbReference>
<keyword evidence="7" id="KW-0408">Iron</keyword>
<keyword evidence="4" id="KW-0276">Fatty acid metabolism</keyword>
<proteinExistence type="inferred from homology"/>
<evidence type="ECO:0000256" key="6">
    <source>
        <dbReference type="ARBA" id="ARBA00023002"/>
    </source>
</evidence>
<sequence>MASSKAGAFDRERAGVAPLIGGRKPTAAVAALWVFVLVPFAALAAAVPVAWGWGLSWTDVAIAAAAYILTGLGVTVGFHRHLTHGAFKARRWLRIALAVAGSLAVQGSVIQWVADHRRHHAFTDRDGDPHSPWRYGHSVRGLAKGLVFAHVGWMLGRDLTNRERFAKDLLNDADIGRVDRLFGPLVAASLLLPPAAGLLVTGTWQGAATAFFWGSLVRLALLHHVTWSINSVCHVFGERPLKTRAGDRAANFWPLAILSFGESWHNGHHADPTCARHGVLPGQIDISARLIRWLERLGWVGDVRWPTPARLAARRREPSS</sequence>
<organism evidence="12 13">
    <name type="scientific">Nonomuraea salmonea</name>
    <dbReference type="NCBI Taxonomy" id="46181"/>
    <lineage>
        <taxon>Bacteria</taxon>
        <taxon>Bacillati</taxon>
        <taxon>Actinomycetota</taxon>
        <taxon>Actinomycetes</taxon>
        <taxon>Streptosporangiales</taxon>
        <taxon>Streptosporangiaceae</taxon>
        <taxon>Nonomuraea</taxon>
    </lineage>
</organism>
<keyword evidence="9 10" id="KW-0472">Membrane</keyword>
<evidence type="ECO:0000256" key="5">
    <source>
        <dbReference type="ARBA" id="ARBA00022989"/>
    </source>
</evidence>
<keyword evidence="5 10" id="KW-1133">Transmembrane helix</keyword>
<keyword evidence="6" id="KW-0560">Oxidoreductase</keyword>
<dbReference type="CDD" id="cd03505">
    <property type="entry name" value="Delta9-FADS-like"/>
    <property type="match status" value="1"/>
</dbReference>
<evidence type="ECO:0000256" key="2">
    <source>
        <dbReference type="ARBA" id="ARBA00008749"/>
    </source>
</evidence>
<dbReference type="InterPro" id="IPR015876">
    <property type="entry name" value="Acyl-CoA_DS"/>
</dbReference>